<dbReference type="SUPFAM" id="SSF56601">
    <property type="entry name" value="beta-lactamase/transpeptidase-like"/>
    <property type="match status" value="1"/>
</dbReference>
<organism evidence="3">
    <name type="scientific">Candidatus Berkiella aquae</name>
    <dbReference type="NCBI Taxonomy" id="295108"/>
    <lineage>
        <taxon>Bacteria</taxon>
        <taxon>Pseudomonadati</taxon>
        <taxon>Pseudomonadota</taxon>
        <taxon>Gammaproteobacteria</taxon>
        <taxon>Candidatus Berkiellales</taxon>
        <taxon>Candidatus Berkiellaceae</taxon>
        <taxon>Candidatus Berkiella</taxon>
    </lineage>
</organism>
<reference evidence="4" key="2">
    <citation type="journal article" date="2016" name="Genome Announc.">
        <title>Draft Genome Sequences of Two Novel Amoeba-Resistant Intranuclear Bacteria, 'Candidatus Berkiella cookevillensis' and 'Candidatus Berkiella aquae'.</title>
        <authorList>
            <person name="Mehari Y.T."/>
            <person name="Arivett B.A."/>
            <person name="Farone A.L."/>
            <person name="Gunderson J.H."/>
            <person name="Farone M.B."/>
        </authorList>
    </citation>
    <scope>NUCLEOTIDE SEQUENCE</scope>
    <source>
        <strain evidence="4">HT99</strain>
    </source>
</reference>
<dbReference type="InterPro" id="IPR012338">
    <property type="entry name" value="Beta-lactam/transpept-like"/>
</dbReference>
<dbReference type="EMBL" id="LKAJ01000011">
    <property type="protein sequence ID" value="KRG20498.1"/>
    <property type="molecule type" value="Genomic_DNA"/>
</dbReference>
<dbReference type="PANTHER" id="PTHR46825:SF15">
    <property type="entry name" value="BETA-LACTAMASE-RELATED DOMAIN-CONTAINING PROTEIN"/>
    <property type="match status" value="1"/>
</dbReference>
<evidence type="ECO:0000313" key="3">
    <source>
        <dbReference type="EMBL" id="KRG20498.1"/>
    </source>
</evidence>
<evidence type="ECO:0000259" key="2">
    <source>
        <dbReference type="Pfam" id="PF00144"/>
    </source>
</evidence>
<dbReference type="RefSeq" id="WP_075067039.1">
    <property type="nucleotide sequence ID" value="NZ_LKAJ02000001.1"/>
</dbReference>
<feature type="signal peptide" evidence="1">
    <location>
        <begin position="1"/>
        <end position="22"/>
    </location>
</feature>
<dbReference type="PANTHER" id="PTHR46825">
    <property type="entry name" value="D-ALANYL-D-ALANINE-CARBOXYPEPTIDASE/ENDOPEPTIDASE AMPH"/>
    <property type="match status" value="1"/>
</dbReference>
<dbReference type="OrthoDB" id="119951at2"/>
<sequence>MVKLTSKLFVFGTLLCSFLASATQSADKTVSDILPTLEKNIAQTMKANNIPGVAVAIVSKDKIYYMKGFGVKKVGQADKVTPTTLFQIGSLSKPVHATLLAILQEQGKLSLQDPVNQYVPHFKVSNAKQPVKICHLMSHSTGVPNNGFNERIEAFAPRQNIVEKLQKTPAVAQPGKNFVYHNAMYGVVEDVVNSACGKRLDTVIHKELFTPLGMQHASLGYESMLIASDKAYPHIPNGRGKYMPAQKYSTSYYAFPAAGGINASVQDLAPFLQLYLGKPSTIVSKSTLAQLTQPFVKNPKAVIVWQAKKGKVTNTNYGLGWHSMNYGNKKVIYHQGHLKGFRNFMGYVEDDVGIIILTNAEKKHASTIALNFFDLYLNARAKGASS</sequence>
<evidence type="ECO:0000256" key="1">
    <source>
        <dbReference type="SAM" id="SignalP"/>
    </source>
</evidence>
<evidence type="ECO:0000313" key="5">
    <source>
        <dbReference type="Proteomes" id="UP000051497"/>
    </source>
</evidence>
<dbReference type="InterPro" id="IPR050491">
    <property type="entry name" value="AmpC-like"/>
</dbReference>
<dbReference type="Gene3D" id="3.40.710.10">
    <property type="entry name" value="DD-peptidase/beta-lactamase superfamily"/>
    <property type="match status" value="1"/>
</dbReference>
<feature type="chain" id="PRO_5043129788" evidence="1">
    <location>
        <begin position="23"/>
        <end position="386"/>
    </location>
</feature>
<dbReference type="EMBL" id="LKAJ02000001">
    <property type="protein sequence ID" value="MCS5712209.1"/>
    <property type="molecule type" value="Genomic_DNA"/>
</dbReference>
<accession>A0A0Q9YS21</accession>
<proteinExistence type="predicted"/>
<gene>
    <name evidence="3" type="primary">pbpE_3</name>
    <name evidence="4" type="ORF">HT99x_012265</name>
    <name evidence="3" type="ORF">HT99x_02428</name>
</gene>
<keyword evidence="1" id="KW-0732">Signal</keyword>
<feature type="domain" description="Beta-lactamase-related" evidence="2">
    <location>
        <begin position="37"/>
        <end position="369"/>
    </location>
</feature>
<protein>
    <submittedName>
        <fullName evidence="4">Beta-lactamase family protein</fullName>
    </submittedName>
    <submittedName>
        <fullName evidence="3">Penicillin-binding protein 4</fullName>
    </submittedName>
</protein>
<name>A0A0Q9YS21_9GAMM</name>
<reference evidence="4" key="3">
    <citation type="submission" date="2021-06" db="EMBL/GenBank/DDBJ databases">
        <title>Genomic Description and Analysis of Intracellular Bacteria, Candidatus Berkiella cookevillensis and Candidatus Berkiella aquae.</title>
        <authorList>
            <person name="Kidane D.T."/>
            <person name="Mehari Y.T."/>
            <person name="Rice F.C."/>
            <person name="Arivett B.A."/>
            <person name="Farone A.L."/>
            <person name="Berk S.G."/>
            <person name="Farone M.B."/>
        </authorList>
    </citation>
    <scope>NUCLEOTIDE SEQUENCE</scope>
    <source>
        <strain evidence="4">HT99</strain>
    </source>
</reference>
<dbReference type="InterPro" id="IPR001466">
    <property type="entry name" value="Beta-lactam-related"/>
</dbReference>
<dbReference type="STRING" id="295108.HT99x_02428"/>
<comment type="caution">
    <text evidence="3">The sequence shown here is derived from an EMBL/GenBank/DDBJ whole genome shotgun (WGS) entry which is preliminary data.</text>
</comment>
<dbReference type="Proteomes" id="UP000051497">
    <property type="component" value="Unassembled WGS sequence"/>
</dbReference>
<evidence type="ECO:0000313" key="4">
    <source>
        <dbReference type="EMBL" id="MCS5712209.1"/>
    </source>
</evidence>
<reference evidence="3" key="1">
    <citation type="submission" date="2015-09" db="EMBL/GenBank/DDBJ databases">
        <title>Draft Genome Sequences of Two Novel Amoeba-resistant Intranuclear Bacteria, Candidatus Berkiella cookevillensis and Candidatus Berkiella aquae.</title>
        <authorList>
            <person name="Mehari Y.T."/>
            <person name="Arivett B.A."/>
            <person name="Farone A.L."/>
            <person name="Gunderson J.H."/>
            <person name="Farone M.B."/>
        </authorList>
    </citation>
    <scope>NUCLEOTIDE SEQUENCE [LARGE SCALE GENOMIC DNA]</scope>
    <source>
        <strain evidence="3">HT99</strain>
    </source>
</reference>
<dbReference type="Pfam" id="PF00144">
    <property type="entry name" value="Beta-lactamase"/>
    <property type="match status" value="1"/>
</dbReference>
<dbReference type="AlphaFoldDB" id="A0A0Q9YS21"/>
<keyword evidence="5" id="KW-1185">Reference proteome</keyword>